<sequence length="590" mass="62244">MAASEDDHGWALGFVSAKLQAVASWPDTDGFAARDAAYAAPAPLPLLPPLSIGRICLSSACVVSGLLNELIDCATSRTYWNEAAEALAAADHDIIGVHVTDPVAVVLPFLDGHEVDEPEPTAKASGGKSDDDDGGGGGGSGPIADPNSMFTYSAAGASAVEDHLLQTARMAGISVPLVARPTPDDAIAALWPVVRDELGVQEAVIESLGGKPVSVVQVEVYKQMHNAFCGYYMLTNTAGLVAALLAGPASAVGRGAISRLSNAAHSWQSYAVTRARLLSYLAEKGDELWFPWEAKAIQSGSMERAHVQYLMTQMLTPRAVARLAAAHIQIVYLSDVALLLKGVFGEQRLAALSKVFDTFHNQASSAVVVCLGLATHWVTIGVTKSGDADGVRLYMLNSLNSPVLGKDDAGLWEVCLDAADSRWFREGKRYEYGRLLLYLQMMADCQAALSVLASLAIGELSVFDHWIDGGLGSVLDSFESRAWPLAPLALPPPADAVVVLEAWLSSYFPPKIIEEIALPRLAALAASSRDELPPRLVAFYASIRTLADTSAYGALAAASPALPRLVETLDAMAEAAPRLDADANARASAT</sequence>
<reference evidence="2 3" key="1">
    <citation type="submission" date="2010-05" db="EMBL/GenBank/DDBJ databases">
        <title>The Genome Sequence of Thecamonas trahens ATCC 50062.</title>
        <authorList>
            <consortium name="The Broad Institute Genome Sequencing Platform"/>
            <person name="Russ C."/>
            <person name="Cuomo C."/>
            <person name="Shea T."/>
            <person name="Young S.K."/>
            <person name="Zeng Q."/>
            <person name="Koehrsen M."/>
            <person name="Haas B."/>
            <person name="Borodovsky M."/>
            <person name="Guigo R."/>
            <person name="Alvarado L."/>
            <person name="Berlin A."/>
            <person name="Bochicchio J."/>
            <person name="Borenstein D."/>
            <person name="Chapman S."/>
            <person name="Chen Z."/>
            <person name="Freedman E."/>
            <person name="Gellesch M."/>
            <person name="Goldberg J."/>
            <person name="Griggs A."/>
            <person name="Gujja S."/>
            <person name="Heilman E."/>
            <person name="Heiman D."/>
            <person name="Hepburn T."/>
            <person name="Howarth C."/>
            <person name="Jen D."/>
            <person name="Larson L."/>
            <person name="Mehta T."/>
            <person name="Park D."/>
            <person name="Pearson M."/>
            <person name="Roberts A."/>
            <person name="Saif S."/>
            <person name="Shenoy N."/>
            <person name="Sisk P."/>
            <person name="Stolte C."/>
            <person name="Sykes S."/>
            <person name="Thomson T."/>
            <person name="Walk T."/>
            <person name="White J."/>
            <person name="Yandava C."/>
            <person name="Burger G."/>
            <person name="Gray M.W."/>
            <person name="Holland P.W.H."/>
            <person name="King N."/>
            <person name="Lang F.B.F."/>
            <person name="Roger A.J."/>
            <person name="Ruiz-Trillo I."/>
            <person name="Lander E."/>
            <person name="Nusbaum C."/>
        </authorList>
    </citation>
    <scope>NUCLEOTIDE SEQUENCE [LARGE SCALE GENOMIC DNA]</scope>
    <source>
        <strain evidence="2 3">ATCC 50062</strain>
    </source>
</reference>
<accession>A0A0L0DE67</accession>
<evidence type="ECO:0000313" key="2">
    <source>
        <dbReference type="EMBL" id="KNC49608.1"/>
    </source>
</evidence>
<gene>
    <name evidence="2" type="ORF">AMSG_05648</name>
</gene>
<dbReference type="AlphaFoldDB" id="A0A0L0DE67"/>
<dbReference type="GeneID" id="25565015"/>
<dbReference type="RefSeq" id="XP_013757715.1">
    <property type="nucleotide sequence ID" value="XM_013902261.1"/>
</dbReference>
<dbReference type="Proteomes" id="UP000054408">
    <property type="component" value="Unassembled WGS sequence"/>
</dbReference>
<proteinExistence type="predicted"/>
<feature type="region of interest" description="Disordered" evidence="1">
    <location>
        <begin position="116"/>
        <end position="142"/>
    </location>
</feature>
<organism evidence="2 3">
    <name type="scientific">Thecamonas trahens ATCC 50062</name>
    <dbReference type="NCBI Taxonomy" id="461836"/>
    <lineage>
        <taxon>Eukaryota</taxon>
        <taxon>Apusozoa</taxon>
        <taxon>Apusomonadida</taxon>
        <taxon>Apusomonadidae</taxon>
        <taxon>Thecamonas</taxon>
    </lineage>
</organism>
<keyword evidence="3" id="KW-1185">Reference proteome</keyword>
<protein>
    <submittedName>
        <fullName evidence="2">Uncharacterized protein</fullName>
    </submittedName>
</protein>
<name>A0A0L0DE67_THETB</name>
<dbReference type="eggNOG" id="ENOG502SEEX">
    <property type="taxonomic scope" value="Eukaryota"/>
</dbReference>
<evidence type="ECO:0000256" key="1">
    <source>
        <dbReference type="SAM" id="MobiDB-lite"/>
    </source>
</evidence>
<dbReference type="EMBL" id="GL349456">
    <property type="protein sequence ID" value="KNC49608.1"/>
    <property type="molecule type" value="Genomic_DNA"/>
</dbReference>
<evidence type="ECO:0000313" key="3">
    <source>
        <dbReference type="Proteomes" id="UP000054408"/>
    </source>
</evidence>